<sequence>MSSNKIIFKHEEDKDTIECPLSKFELINSSIFNKGSAFTSEEKELFNLKGLLPSKTNTLEEQIERSYKQYSDLTHPLRKNDFMTSLRQQNKTLYYALVAKNLTEMIPIVYTPTEGDAIINYSNRFRRPEGCFLDITCPEEIKDRLQCFGLKEDLDYIVVSDGEAILGIGCQGVGGASRISLAKLGLMTLCAGIHPARGLAVALDVGTNNKDLATDPLYMGNKFSRISGDKYFEFLDKFMMVLKEHYPNVIVHFEDFGVPNAQILLDKYRDVIPCFNDDIQGTGAVVTASLMAALKYTNRTLPDSKILVYGAGTAGCGIAQQIVNHLRSFGLSEEEAYSKIYCIDRFGLIVESLKSKSNPTQMKYAKKDKDFEGVDTTSLEQVISHIKPTCLIGCSTQAGAFTEDIIKTMHKYNEDPIIFPLSNPTKKSEAVPADILKWTNNKALVATGSPFADVGEFKIAQNNNCFSFPGIGMGAVTIKATKISDGMISACVNALANLSPLNQLKENDPRGHSVGLLPSVEEIISCSSEIAAAVAIEGIKEGLSTVEGLPTDFSEMKKLVEKNMWKPAYKKYVKSDKPYTFQI</sequence>
<dbReference type="InterPro" id="IPR015884">
    <property type="entry name" value="Malic_enzyme_CS"/>
</dbReference>
<feature type="binding site" evidence="7">
    <location>
        <position position="254"/>
    </location>
    <ligand>
        <name>a divalent metal cation</name>
        <dbReference type="ChEBI" id="CHEBI:60240"/>
    </ligand>
</feature>
<organism evidence="11 12">
    <name type="scientific">Hanseniaspora guilliermondii</name>
    <dbReference type="NCBI Taxonomy" id="56406"/>
    <lineage>
        <taxon>Eukaryota</taxon>
        <taxon>Fungi</taxon>
        <taxon>Dikarya</taxon>
        <taxon>Ascomycota</taxon>
        <taxon>Saccharomycotina</taxon>
        <taxon>Saccharomycetes</taxon>
        <taxon>Saccharomycodales</taxon>
        <taxon>Saccharomycodaceae</taxon>
        <taxon>Hanseniaspora</taxon>
    </lineage>
</organism>
<name>A0A1L0B8L5_9ASCO</name>
<dbReference type="PRINTS" id="PR00072">
    <property type="entry name" value="MALOXRDTASE"/>
</dbReference>
<reference evidence="12" key="1">
    <citation type="submission" date="2016-11" db="EMBL/GenBank/DDBJ databases">
        <authorList>
            <person name="Guldener U."/>
        </authorList>
    </citation>
    <scope>NUCLEOTIDE SEQUENCE [LARGE SCALE GENOMIC DNA]</scope>
</reference>
<dbReference type="Pfam" id="PF03949">
    <property type="entry name" value="Malic_M"/>
    <property type="match status" value="1"/>
</dbReference>
<dbReference type="InterPro" id="IPR001891">
    <property type="entry name" value="Malic_OxRdtase"/>
</dbReference>
<dbReference type="CDD" id="cd05312">
    <property type="entry name" value="NAD_bind_1_malic_enz"/>
    <property type="match status" value="1"/>
</dbReference>
<evidence type="ECO:0000313" key="12">
    <source>
        <dbReference type="Proteomes" id="UP000183365"/>
    </source>
</evidence>
<dbReference type="InterPro" id="IPR012302">
    <property type="entry name" value="Malic_NAD-bd"/>
</dbReference>
<dbReference type="SUPFAM" id="SSF53223">
    <property type="entry name" value="Aminoacid dehydrogenase-like, N-terminal domain"/>
    <property type="match status" value="1"/>
</dbReference>
<feature type="binding site" evidence="6">
    <location>
        <position position="463"/>
    </location>
    <ligand>
        <name>(S)-malate</name>
        <dbReference type="ChEBI" id="CHEBI:15589"/>
    </ligand>
</feature>
<keyword evidence="3 7" id="KW-0479">Metal-binding</keyword>
<keyword evidence="12" id="KW-1185">Reference proteome</keyword>
<dbReference type="GO" id="GO:0005739">
    <property type="term" value="C:mitochondrion"/>
    <property type="evidence" value="ECO:0007669"/>
    <property type="project" value="EnsemblFungi"/>
</dbReference>
<dbReference type="PANTHER" id="PTHR23406">
    <property type="entry name" value="MALIC ENZYME-RELATED"/>
    <property type="match status" value="1"/>
</dbReference>
<gene>
    <name evidence="11" type="ORF">HGUI_03668</name>
</gene>
<dbReference type="GO" id="GO:0051287">
    <property type="term" value="F:NAD binding"/>
    <property type="evidence" value="ECO:0007669"/>
    <property type="project" value="InterPro"/>
</dbReference>
<keyword evidence="4" id="KW-0520">NAD</keyword>
<dbReference type="EMBL" id="FQNF01000107">
    <property type="protein sequence ID" value="SGZ41467.1"/>
    <property type="molecule type" value="Genomic_DNA"/>
</dbReference>
<dbReference type="InterPro" id="IPR046346">
    <property type="entry name" value="Aminoacid_DH-like_N_sf"/>
</dbReference>
<evidence type="ECO:0000256" key="5">
    <source>
        <dbReference type="PIRSR" id="PIRSR000106-1"/>
    </source>
</evidence>
<feature type="binding site" evidence="7">
    <location>
        <position position="255"/>
    </location>
    <ligand>
        <name>a divalent metal cation</name>
        <dbReference type="ChEBI" id="CHEBI:60240"/>
    </ligand>
</feature>
<dbReference type="PROSITE" id="PS00331">
    <property type="entry name" value="MALIC_ENZYMES"/>
    <property type="match status" value="1"/>
</dbReference>
<dbReference type="Proteomes" id="UP000183365">
    <property type="component" value="Unassembled WGS sequence"/>
</dbReference>
<protein>
    <recommendedName>
        <fullName evidence="8">Malic enzyme</fullName>
    </recommendedName>
</protein>
<feature type="domain" description="Malic enzyme NAD-binding" evidence="9">
    <location>
        <begin position="279"/>
        <end position="539"/>
    </location>
</feature>
<evidence type="ECO:0000259" key="10">
    <source>
        <dbReference type="SMART" id="SM01274"/>
    </source>
</evidence>
<dbReference type="GO" id="GO:0046872">
    <property type="term" value="F:metal ion binding"/>
    <property type="evidence" value="ECO:0007669"/>
    <property type="project" value="UniProtKB-KW"/>
</dbReference>
<dbReference type="SMART" id="SM00919">
    <property type="entry name" value="Malic_M"/>
    <property type="match status" value="1"/>
</dbReference>
<dbReference type="GO" id="GO:0005829">
    <property type="term" value="C:cytosol"/>
    <property type="evidence" value="ECO:0007669"/>
    <property type="project" value="TreeGrafter"/>
</dbReference>
<dbReference type="GO" id="GO:0006108">
    <property type="term" value="P:malate metabolic process"/>
    <property type="evidence" value="ECO:0007669"/>
    <property type="project" value="TreeGrafter"/>
</dbReference>
<comment type="similarity">
    <text evidence="2 8">Belongs to the malic enzymes family.</text>
</comment>
<feature type="active site" description="Proton donor" evidence="5">
    <location>
        <position position="110"/>
    </location>
</feature>
<dbReference type="AlphaFoldDB" id="A0A1L0B8L5"/>
<evidence type="ECO:0000256" key="4">
    <source>
        <dbReference type="ARBA" id="ARBA00023027"/>
    </source>
</evidence>
<feature type="active site" description="Proton acceptor" evidence="5">
    <location>
        <position position="183"/>
    </location>
</feature>
<dbReference type="VEuPathDB" id="FungiDB:HGUI_03668"/>
<dbReference type="FunFam" id="3.40.50.10380:FF:000001">
    <property type="entry name" value="NAD-dependent malic enzyme"/>
    <property type="match status" value="1"/>
</dbReference>
<accession>A0A1L0B8L5</accession>
<comment type="cofactor">
    <cofactor evidence="1">
        <name>Mn(2+)</name>
        <dbReference type="ChEBI" id="CHEBI:29035"/>
    </cofactor>
</comment>
<dbReference type="Pfam" id="PF00390">
    <property type="entry name" value="malic"/>
    <property type="match status" value="1"/>
</dbReference>
<evidence type="ECO:0000256" key="7">
    <source>
        <dbReference type="PIRSR" id="PIRSR000106-3"/>
    </source>
</evidence>
<evidence type="ECO:0000256" key="6">
    <source>
        <dbReference type="PIRSR" id="PIRSR000106-2"/>
    </source>
</evidence>
<dbReference type="OrthoDB" id="5365701at2759"/>
<evidence type="ECO:0000256" key="1">
    <source>
        <dbReference type="ARBA" id="ARBA00001936"/>
    </source>
</evidence>
<dbReference type="NCBIfam" id="NF010052">
    <property type="entry name" value="PRK13529.1"/>
    <property type="match status" value="1"/>
</dbReference>
<dbReference type="SMART" id="SM01274">
    <property type="entry name" value="malic"/>
    <property type="match status" value="1"/>
</dbReference>
<feature type="domain" description="Malic enzyme N-terminal" evidence="10">
    <location>
        <begin position="87"/>
        <end position="269"/>
    </location>
</feature>
<comment type="cofactor">
    <cofactor evidence="7">
        <name>Mg(2+)</name>
        <dbReference type="ChEBI" id="CHEBI:18420"/>
    </cofactor>
    <cofactor evidence="7">
        <name>Mn(2+)</name>
        <dbReference type="ChEBI" id="CHEBI:29035"/>
    </cofactor>
    <text evidence="7">Divalent metal cations. Prefers magnesium or manganese.</text>
</comment>
<proteinExistence type="inferred from homology"/>
<evidence type="ECO:0000256" key="3">
    <source>
        <dbReference type="ARBA" id="ARBA00022723"/>
    </source>
</evidence>
<feature type="binding site" evidence="6">
    <location>
        <position position="423"/>
    </location>
    <ligand>
        <name>(S)-malate</name>
        <dbReference type="ChEBI" id="CHEBI:15589"/>
    </ligand>
</feature>
<evidence type="ECO:0000313" key="11">
    <source>
        <dbReference type="EMBL" id="SGZ41467.1"/>
    </source>
</evidence>
<feature type="binding site" evidence="7">
    <location>
        <position position="278"/>
    </location>
    <ligand>
        <name>a divalent metal cation</name>
        <dbReference type="ChEBI" id="CHEBI:60240"/>
    </ligand>
</feature>
<evidence type="ECO:0000256" key="8">
    <source>
        <dbReference type="RuleBase" id="RU003426"/>
    </source>
</evidence>
<dbReference type="GO" id="GO:0006520">
    <property type="term" value="P:amino acid metabolic process"/>
    <property type="evidence" value="ECO:0007669"/>
    <property type="project" value="EnsemblFungi"/>
</dbReference>
<dbReference type="Gene3D" id="3.40.50.10380">
    <property type="entry name" value="Malic enzyme, N-terminal domain"/>
    <property type="match status" value="1"/>
</dbReference>
<dbReference type="InterPro" id="IPR012301">
    <property type="entry name" value="Malic_N_dom"/>
</dbReference>
<keyword evidence="8" id="KW-0560">Oxidoreductase</keyword>
<dbReference type="PANTHER" id="PTHR23406:SF34">
    <property type="entry name" value="NAD-DEPENDENT MALIC ENZYME, MITOCHONDRIAL"/>
    <property type="match status" value="1"/>
</dbReference>
<dbReference type="InterPro" id="IPR037062">
    <property type="entry name" value="Malic_N_dom_sf"/>
</dbReference>
<dbReference type="InterPro" id="IPR036291">
    <property type="entry name" value="NAD(P)-bd_dom_sf"/>
</dbReference>
<evidence type="ECO:0000259" key="9">
    <source>
        <dbReference type="SMART" id="SM00919"/>
    </source>
</evidence>
<dbReference type="SUPFAM" id="SSF51735">
    <property type="entry name" value="NAD(P)-binding Rossmann-fold domains"/>
    <property type="match status" value="1"/>
</dbReference>
<dbReference type="Gene3D" id="3.40.50.720">
    <property type="entry name" value="NAD(P)-binding Rossmann-like Domain"/>
    <property type="match status" value="1"/>
</dbReference>
<evidence type="ECO:0000256" key="2">
    <source>
        <dbReference type="ARBA" id="ARBA00008785"/>
    </source>
</evidence>
<dbReference type="PIRSF" id="PIRSF000106">
    <property type="entry name" value="ME"/>
    <property type="match status" value="1"/>
</dbReference>
<dbReference type="GO" id="GO:0004471">
    <property type="term" value="F:malate dehydrogenase (decarboxylating) (NAD+) activity"/>
    <property type="evidence" value="ECO:0007669"/>
    <property type="project" value="TreeGrafter"/>
</dbReference>